<reference evidence="1" key="1">
    <citation type="journal article" date="2020" name="Nature">
        <title>Giant virus diversity and host interactions through global metagenomics.</title>
        <authorList>
            <person name="Schulz F."/>
            <person name="Roux S."/>
            <person name="Paez-Espino D."/>
            <person name="Jungbluth S."/>
            <person name="Walsh D.A."/>
            <person name="Denef V.J."/>
            <person name="McMahon K.D."/>
            <person name="Konstantinidis K.T."/>
            <person name="Eloe-Fadrosh E.A."/>
            <person name="Kyrpides N.C."/>
            <person name="Woyke T."/>
        </authorList>
    </citation>
    <scope>NUCLEOTIDE SEQUENCE</scope>
    <source>
        <strain evidence="1">GVMAG-S-1062768-28</strain>
    </source>
</reference>
<evidence type="ECO:0000313" key="1">
    <source>
        <dbReference type="EMBL" id="QHU08307.1"/>
    </source>
</evidence>
<organism evidence="1">
    <name type="scientific">viral metagenome</name>
    <dbReference type="NCBI Taxonomy" id="1070528"/>
    <lineage>
        <taxon>unclassified sequences</taxon>
        <taxon>metagenomes</taxon>
        <taxon>organismal metagenomes</taxon>
    </lineage>
</organism>
<protein>
    <recommendedName>
        <fullName evidence="2">DUF1653 domain-containing protein</fullName>
    </recommendedName>
</protein>
<accession>A0A6C0JV86</accession>
<dbReference type="AlphaFoldDB" id="A0A6C0JV86"/>
<evidence type="ECO:0008006" key="2">
    <source>
        <dbReference type="Google" id="ProtNLM"/>
    </source>
</evidence>
<proteinExistence type="predicted"/>
<name>A0A6C0JV86_9ZZZZ</name>
<sequence>MNGMYKHVRTGKLYQFIGLARCVSKPDQTIVVYKQLYDSVLANNKLVLANNTSTKLPYGSLWTREKTDFEKKFVKYTEYFDLDKLF</sequence>
<dbReference type="InterPro" id="IPR037135">
    <property type="entry name" value="DUF1653-like_dom_sf"/>
</dbReference>
<dbReference type="Gene3D" id="2.30.30.320">
    <property type="entry name" value="DUF1653-like domain"/>
    <property type="match status" value="1"/>
</dbReference>
<dbReference type="EMBL" id="MN740696">
    <property type="protein sequence ID" value="QHU08307.1"/>
    <property type="molecule type" value="Genomic_DNA"/>
</dbReference>